<gene>
    <name evidence="9" type="ORF">MNOR_LOCUS30223</name>
</gene>
<reference evidence="9 10" key="1">
    <citation type="submission" date="2024-05" db="EMBL/GenBank/DDBJ databases">
        <authorList>
            <person name="Wallberg A."/>
        </authorList>
    </citation>
    <scope>NUCLEOTIDE SEQUENCE [LARGE SCALE GENOMIC DNA]</scope>
</reference>
<evidence type="ECO:0000256" key="1">
    <source>
        <dbReference type="ARBA" id="ARBA00004240"/>
    </source>
</evidence>
<protein>
    <submittedName>
        <fullName evidence="9">Uncharacterized protein</fullName>
    </submittedName>
</protein>
<organism evidence="9 10">
    <name type="scientific">Meganyctiphanes norvegica</name>
    <name type="common">Northern krill</name>
    <name type="synonym">Thysanopoda norvegica</name>
    <dbReference type="NCBI Taxonomy" id="48144"/>
    <lineage>
        <taxon>Eukaryota</taxon>
        <taxon>Metazoa</taxon>
        <taxon>Ecdysozoa</taxon>
        <taxon>Arthropoda</taxon>
        <taxon>Crustacea</taxon>
        <taxon>Multicrustacea</taxon>
        <taxon>Malacostraca</taxon>
        <taxon>Eumalacostraca</taxon>
        <taxon>Eucarida</taxon>
        <taxon>Euphausiacea</taxon>
        <taxon>Euphausiidae</taxon>
        <taxon>Meganyctiphanes</taxon>
    </lineage>
</organism>
<dbReference type="SUPFAM" id="SSF50978">
    <property type="entry name" value="WD40 repeat-like"/>
    <property type="match status" value="1"/>
</dbReference>
<evidence type="ECO:0000256" key="2">
    <source>
        <dbReference type="ARBA" id="ARBA00009358"/>
    </source>
</evidence>
<keyword evidence="10" id="KW-1185">Reference proteome</keyword>
<evidence type="ECO:0000256" key="5">
    <source>
        <dbReference type="ARBA" id="ARBA00022737"/>
    </source>
</evidence>
<keyword evidence="3" id="KW-0813">Transport</keyword>
<evidence type="ECO:0000256" key="8">
    <source>
        <dbReference type="ARBA" id="ARBA00022927"/>
    </source>
</evidence>
<dbReference type="InterPro" id="IPR040251">
    <property type="entry name" value="SEC31-like"/>
</dbReference>
<dbReference type="InterPro" id="IPR001680">
    <property type="entry name" value="WD40_rpt"/>
</dbReference>
<sequence>QIKKMKLKEINITAGITWSPAGVNPSYLACGTSAQQLDSSFNSSSQLQIYDLDLAHATLDTKLAASIDTPARFNSIVWGAEGQDGSPSGMIVGGCENAAIYVYDATKLLAGEEALVSSTEGKHSGPVFALDLNPFQKNLLACGSSDCEITIFDLNKQSEPMAPGAKPALNADVTCVLWNRMVQHILASSYAGRCVVWDLKKTASIMQISDSVSRMKARSIAWHPNVATQLVLASDDDATPLVQVC</sequence>
<dbReference type="GO" id="GO:0005198">
    <property type="term" value="F:structural molecule activity"/>
    <property type="evidence" value="ECO:0007669"/>
    <property type="project" value="TreeGrafter"/>
</dbReference>
<comment type="caution">
    <text evidence="9">The sequence shown here is derived from an EMBL/GenBank/DDBJ whole genome shotgun (WGS) entry which is preliminary data.</text>
</comment>
<evidence type="ECO:0000256" key="3">
    <source>
        <dbReference type="ARBA" id="ARBA00022448"/>
    </source>
</evidence>
<evidence type="ECO:0000256" key="4">
    <source>
        <dbReference type="ARBA" id="ARBA00022574"/>
    </source>
</evidence>
<evidence type="ECO:0000313" key="9">
    <source>
        <dbReference type="EMBL" id="CAL4148355.1"/>
    </source>
</evidence>
<dbReference type="GO" id="GO:0030127">
    <property type="term" value="C:COPII vesicle coat"/>
    <property type="evidence" value="ECO:0007669"/>
    <property type="project" value="TreeGrafter"/>
</dbReference>
<dbReference type="Gene3D" id="2.130.10.10">
    <property type="entry name" value="YVTN repeat-like/Quinoprotein amine dehydrogenase"/>
    <property type="match status" value="1"/>
</dbReference>
<feature type="non-terminal residue" evidence="9">
    <location>
        <position position="1"/>
    </location>
</feature>
<dbReference type="GO" id="GO:0007029">
    <property type="term" value="P:endoplasmic reticulum organization"/>
    <property type="evidence" value="ECO:0007669"/>
    <property type="project" value="TreeGrafter"/>
</dbReference>
<feature type="non-terminal residue" evidence="9">
    <location>
        <position position="245"/>
    </location>
</feature>
<keyword evidence="4" id="KW-0853">WD repeat</keyword>
<dbReference type="AlphaFoldDB" id="A0AAV2S0C9"/>
<dbReference type="Proteomes" id="UP001497623">
    <property type="component" value="Unassembled WGS sequence"/>
</dbReference>
<keyword evidence="7" id="KW-0931">ER-Golgi transport</keyword>
<dbReference type="GO" id="GO:0090110">
    <property type="term" value="P:COPII-coated vesicle cargo loading"/>
    <property type="evidence" value="ECO:0007669"/>
    <property type="project" value="TreeGrafter"/>
</dbReference>
<evidence type="ECO:0000256" key="6">
    <source>
        <dbReference type="ARBA" id="ARBA00022824"/>
    </source>
</evidence>
<evidence type="ECO:0000313" key="10">
    <source>
        <dbReference type="Proteomes" id="UP001497623"/>
    </source>
</evidence>
<keyword evidence="5" id="KW-0677">Repeat</keyword>
<dbReference type="InterPro" id="IPR036322">
    <property type="entry name" value="WD40_repeat_dom_sf"/>
</dbReference>
<dbReference type="InterPro" id="IPR015943">
    <property type="entry name" value="WD40/YVTN_repeat-like_dom_sf"/>
</dbReference>
<keyword evidence="8" id="KW-0653">Protein transport</keyword>
<dbReference type="SMART" id="SM00320">
    <property type="entry name" value="WD40"/>
    <property type="match status" value="3"/>
</dbReference>
<dbReference type="PANTHER" id="PTHR13923">
    <property type="entry name" value="SEC31-RELATED PROTEIN"/>
    <property type="match status" value="1"/>
</dbReference>
<comment type="similarity">
    <text evidence="2">Belongs to the WD repeat SEC31 family.</text>
</comment>
<comment type="subcellular location">
    <subcellularLocation>
        <location evidence="1">Endoplasmic reticulum</location>
    </subcellularLocation>
</comment>
<proteinExistence type="inferred from homology"/>
<dbReference type="PANTHER" id="PTHR13923:SF11">
    <property type="entry name" value="SECRETORY 31, ISOFORM D"/>
    <property type="match status" value="1"/>
</dbReference>
<keyword evidence="6" id="KW-0256">Endoplasmic reticulum</keyword>
<accession>A0AAV2S0C9</accession>
<dbReference type="GO" id="GO:0070971">
    <property type="term" value="C:endoplasmic reticulum exit site"/>
    <property type="evidence" value="ECO:0007669"/>
    <property type="project" value="TreeGrafter"/>
</dbReference>
<name>A0AAV2S0C9_MEGNR</name>
<dbReference type="EMBL" id="CAXKWB010036498">
    <property type="protein sequence ID" value="CAL4148355.1"/>
    <property type="molecule type" value="Genomic_DNA"/>
</dbReference>
<dbReference type="GO" id="GO:0015031">
    <property type="term" value="P:protein transport"/>
    <property type="evidence" value="ECO:0007669"/>
    <property type="project" value="UniProtKB-KW"/>
</dbReference>
<evidence type="ECO:0000256" key="7">
    <source>
        <dbReference type="ARBA" id="ARBA00022892"/>
    </source>
</evidence>